<dbReference type="GO" id="GO:0046872">
    <property type="term" value="F:metal ion binding"/>
    <property type="evidence" value="ECO:0007669"/>
    <property type="project" value="InterPro"/>
</dbReference>
<dbReference type="SUPFAM" id="SSF109854">
    <property type="entry name" value="DinB/YfiT-like putative metalloenzymes"/>
    <property type="match status" value="1"/>
</dbReference>
<dbReference type="Proteomes" id="UP000460221">
    <property type="component" value="Unassembled WGS sequence"/>
</dbReference>
<dbReference type="Gene3D" id="1.20.120.450">
    <property type="entry name" value="dinb family like domain"/>
    <property type="match status" value="1"/>
</dbReference>
<comment type="caution">
    <text evidence="2">The sequence shown here is derived from an EMBL/GenBank/DDBJ whole genome shotgun (WGS) entry which is preliminary data.</text>
</comment>
<feature type="domain" description="Mycothiol-dependent maleylpyruvate isomerase metal-binding" evidence="1">
    <location>
        <begin position="10"/>
        <end position="132"/>
    </location>
</feature>
<name>A0A7K1FJV1_9ACTN</name>
<proteinExistence type="predicted"/>
<dbReference type="InterPro" id="IPR024344">
    <property type="entry name" value="MDMPI_metal-binding"/>
</dbReference>
<sequence>MPVPPGLIDDAVAATREVLGGLIDADWSVPAGDVDWSCARVAAHIADDLFSYAGQIIGGRLDGYLPIEAVVPDDATPEDRLDCIEFCAALLRLAALDTPATARAGHPRGVSDPGGFVAMGAVECVVHTYDIARGLGVDWRPPAGVCAVVLDRLFPGAPAGDPVDVLLYSAGRLPLGDRPRLTSWGWDSTVR</sequence>
<evidence type="ECO:0000313" key="2">
    <source>
        <dbReference type="EMBL" id="MTD13709.1"/>
    </source>
</evidence>
<protein>
    <recommendedName>
        <fullName evidence="1">Mycothiol-dependent maleylpyruvate isomerase metal-binding domain-containing protein</fullName>
    </recommendedName>
</protein>
<dbReference type="AlphaFoldDB" id="A0A7K1FJV1"/>
<gene>
    <name evidence="2" type="ORF">GIS00_07100</name>
</gene>
<accession>A0A7K1FJV1</accession>
<dbReference type="EMBL" id="WLYK01000001">
    <property type="protein sequence ID" value="MTD13709.1"/>
    <property type="molecule type" value="Genomic_DNA"/>
</dbReference>
<evidence type="ECO:0000313" key="3">
    <source>
        <dbReference type="Proteomes" id="UP000460221"/>
    </source>
</evidence>
<organism evidence="2 3">
    <name type="scientific">Nakamurella alba</name>
    <dbReference type="NCBI Taxonomy" id="2665158"/>
    <lineage>
        <taxon>Bacteria</taxon>
        <taxon>Bacillati</taxon>
        <taxon>Actinomycetota</taxon>
        <taxon>Actinomycetes</taxon>
        <taxon>Nakamurellales</taxon>
        <taxon>Nakamurellaceae</taxon>
        <taxon>Nakamurella</taxon>
    </lineage>
</organism>
<evidence type="ECO:0000259" key="1">
    <source>
        <dbReference type="Pfam" id="PF11716"/>
    </source>
</evidence>
<dbReference type="InterPro" id="IPR034660">
    <property type="entry name" value="DinB/YfiT-like"/>
</dbReference>
<reference evidence="2 3" key="1">
    <citation type="submission" date="2019-11" db="EMBL/GenBank/DDBJ databases">
        <authorList>
            <person name="Jiang L.-Q."/>
        </authorList>
    </citation>
    <scope>NUCLEOTIDE SEQUENCE [LARGE SCALE GENOMIC DNA]</scope>
    <source>
        <strain evidence="2 3">YIM 132087</strain>
    </source>
</reference>
<keyword evidence="3" id="KW-1185">Reference proteome</keyword>
<dbReference type="Pfam" id="PF11716">
    <property type="entry name" value="MDMPI_N"/>
    <property type="match status" value="1"/>
</dbReference>